<feature type="domain" description="Exocyst complex component Sec3 coiled-coil" evidence="7">
    <location>
        <begin position="227"/>
        <end position="355"/>
    </location>
</feature>
<dbReference type="GO" id="GO:0006893">
    <property type="term" value="P:Golgi to plasma membrane transport"/>
    <property type="evidence" value="ECO:0007669"/>
    <property type="project" value="TreeGrafter"/>
</dbReference>
<comment type="similarity">
    <text evidence="1">Belongs to the SEC3 family.</text>
</comment>
<evidence type="ECO:0000256" key="3">
    <source>
        <dbReference type="ARBA" id="ARBA00022483"/>
    </source>
</evidence>
<keyword evidence="3" id="KW-0268">Exocytosis</keyword>
<evidence type="ECO:0000256" key="4">
    <source>
        <dbReference type="ARBA" id="ARBA00023054"/>
    </source>
</evidence>
<dbReference type="GO" id="GO:0005886">
    <property type="term" value="C:plasma membrane"/>
    <property type="evidence" value="ECO:0007669"/>
    <property type="project" value="TreeGrafter"/>
</dbReference>
<dbReference type="Proteomes" id="UP000187455">
    <property type="component" value="Unassembled WGS sequence"/>
</dbReference>
<dbReference type="Pfam" id="PF20654">
    <property type="entry name" value="Sec3_C-term"/>
    <property type="match status" value="1"/>
</dbReference>
<keyword evidence="2" id="KW-0813">Transport</keyword>
<evidence type="ECO:0000256" key="2">
    <source>
        <dbReference type="ARBA" id="ARBA00022448"/>
    </source>
</evidence>
<evidence type="ECO:0000313" key="9">
    <source>
        <dbReference type="EMBL" id="OLY83796.1"/>
    </source>
</evidence>
<feature type="compositionally biased region" description="Basic and acidic residues" evidence="6">
    <location>
        <begin position="143"/>
        <end position="167"/>
    </location>
</feature>
<dbReference type="STRING" id="133383.A0A1R0H3T4"/>
<dbReference type="Pfam" id="PF09763">
    <property type="entry name" value="Sec3_CC"/>
    <property type="match status" value="1"/>
</dbReference>
<keyword evidence="4 5" id="KW-0175">Coiled coil</keyword>
<dbReference type="GO" id="GO:0005546">
    <property type="term" value="F:phosphatidylinositol-4,5-bisphosphate binding"/>
    <property type="evidence" value="ECO:0007669"/>
    <property type="project" value="TreeGrafter"/>
</dbReference>
<evidence type="ECO:0000259" key="8">
    <source>
        <dbReference type="Pfam" id="PF20654"/>
    </source>
</evidence>
<sequence length="987" mass="111463">MSLDVERTKTLAAQIRRNLFVGVEDDPQTSAALKAAGPGAKKERLLNLVEVREGESSEGKGELKSWILCLTGKRLSASFKASESAGISSNTEKPKKLEKKKDESKSKSKSKTSTEPVPPSSNAKKSIEKVDSKPQLLVSPTDVQKKTSDFNSTSEKKYTSEEKPEITLNESKSELEFENNNLDLDALEDYADLQQTSEDLLLDQTFMLSADELYGNFGWKANVDAAELESQLLSELSKLESENVRDVLEAEKKVPSIIVELEKAINELDVYDIILKKYRDELDSMGDDVHQIQIENENLKIEEINQQKLLIELESFLRKISISDDQVQVLTNETLETVDGIDRIQRVASNIQKNLSLSLEGGLEDMIAFQKNQKKFEYYCSNFSARVYDYLKVMFQFKSEEAISRKPKSSNRGIIELTSSARVHESLVMYCGLTLWLREMKPSADKDLQALYIQNMNRIYNKEGNDLLDSCRSYFFRIRHKDLNYLFTAPASNSGNSSNISYTGRRSSVENDSSTYRPSNVSSNLPGSELGLDLQPYQAFKQGLETIMDNVVAEKNFMADLFHYSPSKRVLSYDSNGDKRREGHKEILAFPTFDQWVNEKWEPIGKWESPRSNYSKESASKEVYSMLDLLFGNLKAHTDSMIDMGTRFDPSQSLGMLSAVEEKLQQCRGSDLEFAQKLLNSAKSKLSGIFTQFSNNQVTFIDDVKITTKKRIGIHPIVKIFPRFLVHLEILAENNHGSARILADKINIKIGQQILDLFNNLVKDAKTLAVGSEIEEQKDYVNALVIALSNVSTLRDGLKSSSIELSSKLNPIKSSENVDSSNKSSNSNLSSNGLILVKQFLSTSTQLSSKLQSDYINVIIRRPTAKLLDFFSGLTEMSSGSKSKSAPEQLPSTYNRAATKRMLSNYNSKEVKELIKLLYKRVDKHFGASSMPINNILKSVWFDIREELLKMFLNFNQILNNVYSDSGVCFDFKQSDLLAWINEMQRV</sequence>
<protein>
    <submittedName>
        <fullName evidence="9">Exocyst complex component 1</fullName>
    </submittedName>
</protein>
<reference evidence="9 10" key="1">
    <citation type="journal article" date="2016" name="Mol. Biol. Evol.">
        <title>Genome-Wide Survey of Gut Fungi (Harpellales) Reveals the First Horizontally Transferred Ubiquitin Gene from a Mosquito Host.</title>
        <authorList>
            <person name="Wang Y."/>
            <person name="White M.M."/>
            <person name="Kvist S."/>
            <person name="Moncalvo J.M."/>
        </authorList>
    </citation>
    <scope>NUCLEOTIDE SEQUENCE [LARGE SCALE GENOMIC DNA]</scope>
    <source>
        <strain evidence="9 10">ALG-7-W6</strain>
    </source>
</reference>
<dbReference type="AlphaFoldDB" id="A0A1R0H3T4"/>
<evidence type="ECO:0000256" key="1">
    <source>
        <dbReference type="ARBA" id="ARBA00006518"/>
    </source>
</evidence>
<dbReference type="PANTHER" id="PTHR16092:SF14">
    <property type="entry name" value="EXOCYST COMPLEX COMPONENT 1 ISOFORM X1"/>
    <property type="match status" value="1"/>
</dbReference>
<evidence type="ECO:0000256" key="6">
    <source>
        <dbReference type="SAM" id="MobiDB-lite"/>
    </source>
</evidence>
<feature type="compositionally biased region" description="Basic and acidic residues" evidence="6">
    <location>
        <begin position="92"/>
        <end position="106"/>
    </location>
</feature>
<dbReference type="InterPro" id="IPR019160">
    <property type="entry name" value="Sec3_CC"/>
</dbReference>
<gene>
    <name evidence="9" type="ORF">AYI68_g2055</name>
</gene>
<dbReference type="GO" id="GO:0000145">
    <property type="term" value="C:exocyst"/>
    <property type="evidence" value="ECO:0007669"/>
    <property type="project" value="InterPro"/>
</dbReference>
<dbReference type="OrthoDB" id="27109at2759"/>
<proteinExistence type="inferred from homology"/>
<organism evidence="9 10">
    <name type="scientific">Smittium mucronatum</name>
    <dbReference type="NCBI Taxonomy" id="133383"/>
    <lineage>
        <taxon>Eukaryota</taxon>
        <taxon>Fungi</taxon>
        <taxon>Fungi incertae sedis</taxon>
        <taxon>Zoopagomycota</taxon>
        <taxon>Kickxellomycotina</taxon>
        <taxon>Harpellomycetes</taxon>
        <taxon>Harpellales</taxon>
        <taxon>Legeriomycetaceae</taxon>
        <taxon>Smittium</taxon>
    </lineage>
</organism>
<feature type="region of interest" description="Disordered" evidence="6">
    <location>
        <begin position="497"/>
        <end position="523"/>
    </location>
</feature>
<feature type="region of interest" description="Disordered" evidence="6">
    <location>
        <begin position="80"/>
        <end position="167"/>
    </location>
</feature>
<comment type="caution">
    <text evidence="9">The sequence shown here is derived from an EMBL/GenBank/DDBJ whole genome shotgun (WGS) entry which is preliminary data.</text>
</comment>
<feature type="coiled-coil region" evidence="5">
    <location>
        <begin position="261"/>
        <end position="314"/>
    </location>
</feature>
<name>A0A1R0H3T4_9FUNG</name>
<feature type="domain" description="Exocyst complex component Sec3 C-terminal" evidence="8">
    <location>
        <begin position="611"/>
        <end position="965"/>
    </location>
</feature>
<dbReference type="GO" id="GO:0006887">
    <property type="term" value="P:exocytosis"/>
    <property type="evidence" value="ECO:0007669"/>
    <property type="project" value="UniProtKB-KW"/>
</dbReference>
<dbReference type="EMBL" id="LSSL01000745">
    <property type="protein sequence ID" value="OLY83796.1"/>
    <property type="molecule type" value="Genomic_DNA"/>
</dbReference>
<keyword evidence="10" id="KW-1185">Reference proteome</keyword>
<evidence type="ECO:0000313" key="10">
    <source>
        <dbReference type="Proteomes" id="UP000187455"/>
    </source>
</evidence>
<dbReference type="InterPro" id="IPR048628">
    <property type="entry name" value="Sec3_C"/>
</dbReference>
<dbReference type="PANTHER" id="PTHR16092">
    <property type="entry name" value="SEC3/SYNTAXIN-RELATED"/>
    <property type="match status" value="1"/>
</dbReference>
<evidence type="ECO:0000256" key="5">
    <source>
        <dbReference type="SAM" id="Coils"/>
    </source>
</evidence>
<accession>A0A1R0H3T4</accession>
<evidence type="ECO:0000259" key="7">
    <source>
        <dbReference type="Pfam" id="PF09763"/>
    </source>
</evidence>